<evidence type="ECO:0000313" key="3">
    <source>
        <dbReference type="EMBL" id="RDY61963.1"/>
    </source>
</evidence>
<dbReference type="InterPro" id="IPR011761">
    <property type="entry name" value="ATP-grasp"/>
</dbReference>
<comment type="caution">
    <text evidence="3">The sequence shown here is derived from an EMBL/GenBank/DDBJ whole genome shotgun (WGS) entry which is preliminary data.</text>
</comment>
<keyword evidence="1" id="KW-0067">ATP-binding</keyword>
<dbReference type="GO" id="GO:0005524">
    <property type="term" value="F:ATP binding"/>
    <property type="evidence" value="ECO:0007669"/>
    <property type="project" value="UniProtKB-UniRule"/>
</dbReference>
<accession>A0A371JVZ3</accession>
<evidence type="ECO:0000259" key="2">
    <source>
        <dbReference type="PROSITE" id="PS50975"/>
    </source>
</evidence>
<evidence type="ECO:0000313" key="4">
    <source>
        <dbReference type="Proteomes" id="UP000261828"/>
    </source>
</evidence>
<dbReference type="Pfam" id="PF02655">
    <property type="entry name" value="ATP-grasp_3"/>
    <property type="match status" value="1"/>
</dbReference>
<name>A0A371JVZ3_9FLAO</name>
<dbReference type="Proteomes" id="UP000261828">
    <property type="component" value="Unassembled WGS sequence"/>
</dbReference>
<gene>
    <name evidence="3" type="ORF">DX873_07415</name>
</gene>
<dbReference type="InterPro" id="IPR003806">
    <property type="entry name" value="ATP-grasp_PylC-type"/>
</dbReference>
<sequence>MLIFVVNSLSNIPQLKIYVMSEKPDIAMRYSRHVHNYSYYPLELEPRKWIENINQEVERHSIDIILPVFETGIRKLIEYKDLLDFPEKLISWVDLKNYDIAVDKWRLALHMEKNGIPYPKTKLICFENVNDKMDYPFIVKPVTDTGGGRGVELIANYTDWEFFISKNAQDEVKYLSQEFIMGSDYCCNVLCKEGKILYYTIQRGILWGRNRFSAQTGYIFQDKQEILGLTEDLMKSLNWSGVACVDIRYDNSDDTFKVLEINARYWRSLMGSLSAGINFPYLSIAQHLNQNVEVGEFKTIKYLNLKGLVSSVVENPFMIFKMGFIWNNTPLKYALKDPLPMIYKFFWRNKNLLLKRFGRI</sequence>
<dbReference type="Gene3D" id="3.30.1490.20">
    <property type="entry name" value="ATP-grasp fold, A domain"/>
    <property type="match status" value="1"/>
</dbReference>
<dbReference type="SUPFAM" id="SSF56059">
    <property type="entry name" value="Glutathione synthetase ATP-binding domain-like"/>
    <property type="match status" value="1"/>
</dbReference>
<dbReference type="EMBL" id="QTJX01000001">
    <property type="protein sequence ID" value="RDY61963.1"/>
    <property type="molecule type" value="Genomic_DNA"/>
</dbReference>
<dbReference type="GO" id="GO:0046872">
    <property type="term" value="F:metal ion binding"/>
    <property type="evidence" value="ECO:0007669"/>
    <property type="project" value="InterPro"/>
</dbReference>
<keyword evidence="4" id="KW-1185">Reference proteome</keyword>
<dbReference type="AlphaFoldDB" id="A0A371JVZ3"/>
<dbReference type="Gene3D" id="3.30.470.20">
    <property type="entry name" value="ATP-grasp fold, B domain"/>
    <property type="match status" value="1"/>
</dbReference>
<reference evidence="3 4" key="1">
    <citation type="submission" date="2018-08" db="EMBL/GenBank/DDBJ databases">
        <title>Muricauda nanhaiensis sp. nov., isolated from seawater of the South China Sea.</title>
        <authorList>
            <person name="Dang Y."/>
        </authorList>
    </citation>
    <scope>NUCLEOTIDE SEQUENCE [LARGE SCALE GENOMIC DNA]</scope>
    <source>
        <strain evidence="3 4">SM1704</strain>
    </source>
</reference>
<proteinExistence type="predicted"/>
<feature type="domain" description="ATP-grasp" evidence="2">
    <location>
        <begin position="108"/>
        <end position="293"/>
    </location>
</feature>
<keyword evidence="1" id="KW-0547">Nucleotide-binding</keyword>
<protein>
    <submittedName>
        <fullName evidence="3">ATP-grasp domain-containing protein</fullName>
    </submittedName>
</protein>
<dbReference type="InterPro" id="IPR013815">
    <property type="entry name" value="ATP_grasp_subdomain_1"/>
</dbReference>
<dbReference type="PROSITE" id="PS50975">
    <property type="entry name" value="ATP_GRASP"/>
    <property type="match status" value="1"/>
</dbReference>
<organism evidence="3 4">
    <name type="scientific">Flagellimonas nanhaiensis</name>
    <dbReference type="NCBI Taxonomy" id="2292706"/>
    <lineage>
        <taxon>Bacteria</taxon>
        <taxon>Pseudomonadati</taxon>
        <taxon>Bacteroidota</taxon>
        <taxon>Flavobacteriia</taxon>
        <taxon>Flavobacteriales</taxon>
        <taxon>Flavobacteriaceae</taxon>
        <taxon>Flagellimonas</taxon>
    </lineage>
</organism>
<evidence type="ECO:0000256" key="1">
    <source>
        <dbReference type="PROSITE-ProRule" id="PRU00409"/>
    </source>
</evidence>